<dbReference type="GO" id="GO:0009898">
    <property type="term" value="C:cytoplasmic side of plasma membrane"/>
    <property type="evidence" value="ECO:0007669"/>
    <property type="project" value="UniProtKB-UniRule"/>
</dbReference>
<accession>A0AA43Q400</accession>
<dbReference type="FunFam" id="3.30.420.40:FF:000032">
    <property type="entry name" value="Cell division protein FtsA"/>
    <property type="match status" value="1"/>
</dbReference>
<dbReference type="Gene3D" id="3.30.1490.110">
    <property type="match status" value="1"/>
</dbReference>
<comment type="caution">
    <text evidence="8">The sequence shown here is derived from an EMBL/GenBank/DDBJ whole genome shotgun (WGS) entry which is preliminary data.</text>
</comment>
<dbReference type="AlphaFoldDB" id="A0AA43Q400"/>
<evidence type="ECO:0000256" key="6">
    <source>
        <dbReference type="PIRNR" id="PIRNR003101"/>
    </source>
</evidence>
<keyword evidence="9" id="KW-1185">Reference proteome</keyword>
<comment type="subunit">
    <text evidence="5">Self-interacts. Interacts with FtsZ.</text>
</comment>
<dbReference type="NCBIfam" id="NF007009">
    <property type="entry name" value="PRK09472.1"/>
    <property type="match status" value="1"/>
</dbReference>
<dbReference type="InterPro" id="IPR003494">
    <property type="entry name" value="SHS2_FtsA"/>
</dbReference>
<dbReference type="GO" id="GO:0032153">
    <property type="term" value="C:cell division site"/>
    <property type="evidence" value="ECO:0007669"/>
    <property type="project" value="UniProtKB-UniRule"/>
</dbReference>
<dbReference type="PIRSF" id="PIRSF003101">
    <property type="entry name" value="FtsA"/>
    <property type="match status" value="1"/>
</dbReference>
<proteinExistence type="inferred from homology"/>
<dbReference type="InterPro" id="IPR050696">
    <property type="entry name" value="FtsA/MreB"/>
</dbReference>
<comment type="subcellular location">
    <subcellularLocation>
        <location evidence="5">Cell membrane</location>
        <topology evidence="5">Peripheral membrane protein</topology>
        <orientation evidence="5">Cytoplasmic side</orientation>
    </subcellularLocation>
    <text evidence="5">Localizes to the Z ring in an FtsZ-dependent manner. Targeted to the membrane through a conserved C-terminal amphipathic helix.</text>
</comment>
<dbReference type="FunFam" id="3.30.1490.110:FF:000001">
    <property type="entry name" value="Cell division protein FtsA"/>
    <property type="match status" value="1"/>
</dbReference>
<evidence type="ECO:0000313" key="9">
    <source>
        <dbReference type="Proteomes" id="UP001160519"/>
    </source>
</evidence>
<protein>
    <recommendedName>
        <fullName evidence="5 6">Cell division protein FtsA</fullName>
    </recommendedName>
</protein>
<dbReference type="Proteomes" id="UP001160519">
    <property type="component" value="Unassembled WGS sequence"/>
</dbReference>
<dbReference type="Pfam" id="PF02491">
    <property type="entry name" value="SHS2_FTSA"/>
    <property type="match status" value="1"/>
</dbReference>
<evidence type="ECO:0000256" key="3">
    <source>
        <dbReference type="ARBA" id="ARBA00023136"/>
    </source>
</evidence>
<dbReference type="SMART" id="SM00842">
    <property type="entry name" value="FtsA"/>
    <property type="match status" value="1"/>
</dbReference>
<comment type="function">
    <text evidence="5 6">Cell division protein that is involved in the assembly of the Z ring. May serve as a membrane anchor for the Z ring.</text>
</comment>
<evidence type="ECO:0000259" key="7">
    <source>
        <dbReference type="SMART" id="SM00842"/>
    </source>
</evidence>
<keyword evidence="3 5" id="KW-0472">Membrane</keyword>
<dbReference type="GO" id="GO:0043093">
    <property type="term" value="P:FtsZ-dependent cytokinesis"/>
    <property type="evidence" value="ECO:0007669"/>
    <property type="project" value="UniProtKB-UniRule"/>
</dbReference>
<organism evidence="8 9">
    <name type="scientific">Candidatus Methylobacter titanis</name>
    <dbReference type="NCBI Taxonomy" id="3053457"/>
    <lineage>
        <taxon>Bacteria</taxon>
        <taxon>Pseudomonadati</taxon>
        <taxon>Pseudomonadota</taxon>
        <taxon>Gammaproteobacteria</taxon>
        <taxon>Methylococcales</taxon>
        <taxon>Methylococcaceae</taxon>
        <taxon>Methylobacter</taxon>
    </lineage>
</organism>
<gene>
    <name evidence="5 8" type="primary">ftsA</name>
    <name evidence="8" type="ORF">PSU93_03210</name>
</gene>
<evidence type="ECO:0000256" key="2">
    <source>
        <dbReference type="ARBA" id="ARBA00022618"/>
    </source>
</evidence>
<dbReference type="CDD" id="cd24048">
    <property type="entry name" value="ASKHA_NBD_FtsA"/>
    <property type="match status" value="1"/>
</dbReference>
<keyword evidence="4 5" id="KW-0131">Cell cycle</keyword>
<dbReference type="InterPro" id="IPR043129">
    <property type="entry name" value="ATPase_NBD"/>
</dbReference>
<dbReference type="PANTHER" id="PTHR32432:SF4">
    <property type="entry name" value="CELL DIVISION PROTEIN FTSA"/>
    <property type="match status" value="1"/>
</dbReference>
<keyword evidence="1 5" id="KW-1003">Cell membrane</keyword>
<dbReference type="Pfam" id="PF14450">
    <property type="entry name" value="FtsA"/>
    <property type="match status" value="2"/>
</dbReference>
<evidence type="ECO:0000256" key="1">
    <source>
        <dbReference type="ARBA" id="ARBA00022475"/>
    </source>
</evidence>
<evidence type="ECO:0000256" key="5">
    <source>
        <dbReference type="HAMAP-Rule" id="MF_02033"/>
    </source>
</evidence>
<dbReference type="SUPFAM" id="SSF53067">
    <property type="entry name" value="Actin-like ATPase domain"/>
    <property type="match status" value="2"/>
</dbReference>
<evidence type="ECO:0000313" key="8">
    <source>
        <dbReference type="EMBL" id="MDI1230142.1"/>
    </source>
</evidence>
<feature type="domain" description="SHS2" evidence="7">
    <location>
        <begin position="10"/>
        <end position="196"/>
    </location>
</feature>
<dbReference type="FunFam" id="3.30.420.40:FF:000035">
    <property type="entry name" value="Cell division protein FtsA"/>
    <property type="match status" value="1"/>
</dbReference>
<comment type="similarity">
    <text evidence="5 6">Belongs to the FtsA/MreB family.</text>
</comment>
<evidence type="ECO:0000256" key="4">
    <source>
        <dbReference type="ARBA" id="ARBA00023306"/>
    </source>
</evidence>
<reference evidence="8" key="1">
    <citation type="submission" date="2023-01" db="EMBL/GenBank/DDBJ databases">
        <title>Biogeochemical cycle of methane in antarctic sediments.</title>
        <authorList>
            <person name="Roldan D.M."/>
            <person name="Menes R.J."/>
        </authorList>
    </citation>
    <scope>NUCLEOTIDE SEQUENCE [LARGE SCALE GENOMIC DNA]</scope>
    <source>
        <strain evidence="8">K-2018 MAG008</strain>
    </source>
</reference>
<dbReference type="InterPro" id="IPR020823">
    <property type="entry name" value="Cell_div_FtsA"/>
</dbReference>
<dbReference type="PANTHER" id="PTHR32432">
    <property type="entry name" value="CELL DIVISION PROTEIN FTSA-RELATED"/>
    <property type="match status" value="1"/>
</dbReference>
<dbReference type="HAMAP" id="MF_02033">
    <property type="entry name" value="FtsA"/>
    <property type="match status" value="1"/>
</dbReference>
<name>A0AA43Q400_9GAMM</name>
<keyword evidence="2 5" id="KW-0132">Cell division</keyword>
<dbReference type="NCBIfam" id="TIGR01174">
    <property type="entry name" value="ftsA"/>
    <property type="match status" value="1"/>
</dbReference>
<dbReference type="Gene3D" id="3.30.420.40">
    <property type="match status" value="2"/>
</dbReference>
<dbReference type="EMBL" id="JAQSDF010000005">
    <property type="protein sequence ID" value="MDI1230142.1"/>
    <property type="molecule type" value="Genomic_DNA"/>
</dbReference>
<sequence>MAKRTERNLIVGLDIGTSKVAAIVGELTSDGNIEIIGIGSTPSRGLKKGVVVNLESTVQSIQRAIEEAELMAGCQIKSVYAGIAGSHIRSLNSHGIVAIKDKEVTQYDIDRVIDSARAVAIPADQKILHILPQEFVIDLQEGIKEPIGMSGIRLEAKVHMVTGSVSASQNIVKCIRRCGLEVDDIVLEQLASCNSVLTEDEKELGVCLIDIGGGTTDIAIFVEGAIKHTAVIPIAGDQVTNDIAVALRTPTLNAEDIKRKYACALTQLANVDEIIEVPSIGDRAPRKISTQNLAEIIEPRYEELMLLVQSELRRSGYEELIAAGIVLTGGSSKVMGLIDLAEEIFHMPVRMGGPQNVTGLTEVVKNPIHSTGVGLLMYGKEHQGVGVRIDSNGPSVFSRMKSWFQGNF</sequence>